<organism evidence="3 4">
    <name type="scientific">Wolfiporia cocos (strain MD-104)</name>
    <name type="common">Brown rot fungus</name>
    <dbReference type="NCBI Taxonomy" id="742152"/>
    <lineage>
        <taxon>Eukaryota</taxon>
        <taxon>Fungi</taxon>
        <taxon>Dikarya</taxon>
        <taxon>Basidiomycota</taxon>
        <taxon>Agaricomycotina</taxon>
        <taxon>Agaricomycetes</taxon>
        <taxon>Polyporales</taxon>
        <taxon>Phaeolaceae</taxon>
        <taxon>Wolfiporia</taxon>
    </lineage>
</organism>
<reference evidence="3 4" key="1">
    <citation type="journal article" date="2012" name="Science">
        <title>The Paleozoic origin of enzymatic lignin decomposition reconstructed from 31 fungal genomes.</title>
        <authorList>
            <person name="Floudas D."/>
            <person name="Binder M."/>
            <person name="Riley R."/>
            <person name="Barry K."/>
            <person name="Blanchette R.A."/>
            <person name="Henrissat B."/>
            <person name="Martinez A.T."/>
            <person name="Otillar R."/>
            <person name="Spatafora J.W."/>
            <person name="Yadav J.S."/>
            <person name="Aerts A."/>
            <person name="Benoit I."/>
            <person name="Boyd A."/>
            <person name="Carlson A."/>
            <person name="Copeland A."/>
            <person name="Coutinho P.M."/>
            <person name="de Vries R.P."/>
            <person name="Ferreira P."/>
            <person name="Findley K."/>
            <person name="Foster B."/>
            <person name="Gaskell J."/>
            <person name="Glotzer D."/>
            <person name="Gorecki P."/>
            <person name="Heitman J."/>
            <person name="Hesse C."/>
            <person name="Hori C."/>
            <person name="Igarashi K."/>
            <person name="Jurgens J.A."/>
            <person name="Kallen N."/>
            <person name="Kersten P."/>
            <person name="Kohler A."/>
            <person name="Kuees U."/>
            <person name="Kumar T.K.A."/>
            <person name="Kuo A."/>
            <person name="LaButti K."/>
            <person name="Larrondo L.F."/>
            <person name="Lindquist E."/>
            <person name="Ling A."/>
            <person name="Lombard V."/>
            <person name="Lucas S."/>
            <person name="Lundell T."/>
            <person name="Martin R."/>
            <person name="McLaughlin D.J."/>
            <person name="Morgenstern I."/>
            <person name="Morin E."/>
            <person name="Murat C."/>
            <person name="Nagy L.G."/>
            <person name="Nolan M."/>
            <person name="Ohm R.A."/>
            <person name="Patyshakuliyeva A."/>
            <person name="Rokas A."/>
            <person name="Ruiz-Duenas F.J."/>
            <person name="Sabat G."/>
            <person name="Salamov A."/>
            <person name="Samejima M."/>
            <person name="Schmutz J."/>
            <person name="Slot J.C."/>
            <person name="St John F."/>
            <person name="Stenlid J."/>
            <person name="Sun H."/>
            <person name="Sun S."/>
            <person name="Syed K."/>
            <person name="Tsang A."/>
            <person name="Wiebenga A."/>
            <person name="Young D."/>
            <person name="Pisabarro A."/>
            <person name="Eastwood D.C."/>
            <person name="Martin F."/>
            <person name="Cullen D."/>
            <person name="Grigoriev I.V."/>
            <person name="Hibbett D.S."/>
        </authorList>
    </citation>
    <scope>NUCLEOTIDE SEQUENCE [LARGE SCALE GENOMIC DNA]</scope>
    <source>
        <strain evidence="3 4">MD-104</strain>
    </source>
</reference>
<dbReference type="STRING" id="742152.A0A2H3JN78"/>
<dbReference type="Pfam" id="PF05042">
    <property type="entry name" value="Caleosin"/>
    <property type="match status" value="1"/>
</dbReference>
<keyword evidence="2" id="KW-1133">Transmembrane helix</keyword>
<dbReference type="GO" id="GO:0005509">
    <property type="term" value="F:calcium ion binding"/>
    <property type="evidence" value="ECO:0007669"/>
    <property type="project" value="TreeGrafter"/>
</dbReference>
<keyword evidence="2" id="KW-0812">Transmembrane</keyword>
<proteinExistence type="inferred from homology"/>
<evidence type="ECO:0000313" key="4">
    <source>
        <dbReference type="Proteomes" id="UP000218811"/>
    </source>
</evidence>
<dbReference type="OrthoDB" id="640742at2759"/>
<name>A0A2H3JN78_WOLCO</name>
<accession>A0A2H3JN78</accession>
<dbReference type="Proteomes" id="UP000218811">
    <property type="component" value="Unassembled WGS sequence"/>
</dbReference>
<dbReference type="GO" id="GO:0004497">
    <property type="term" value="F:monooxygenase activity"/>
    <property type="evidence" value="ECO:0007669"/>
    <property type="project" value="TreeGrafter"/>
</dbReference>
<keyword evidence="4" id="KW-1185">Reference proteome</keyword>
<comment type="similarity">
    <text evidence="1">Belongs to the caleosin family.</text>
</comment>
<dbReference type="PANTHER" id="PTHR31495:SF0">
    <property type="entry name" value="BINDING PROTEIN CALEOSIN, PUTATIVE (AFU_ORTHOLOGUE AFUA_5G13750)-RELATED"/>
    <property type="match status" value="1"/>
</dbReference>
<evidence type="ECO:0000256" key="1">
    <source>
        <dbReference type="ARBA" id="ARBA00006765"/>
    </source>
</evidence>
<feature type="transmembrane region" description="Helical" evidence="2">
    <location>
        <begin position="119"/>
        <end position="139"/>
    </location>
</feature>
<keyword evidence="2" id="KW-0472">Membrane</keyword>
<feature type="transmembrane region" description="Helical" evidence="2">
    <location>
        <begin position="231"/>
        <end position="252"/>
    </location>
</feature>
<dbReference type="EMBL" id="KB468146">
    <property type="protein sequence ID" value="PCH43636.1"/>
    <property type="molecule type" value="Genomic_DNA"/>
</dbReference>
<sequence>MIVEPNSNMLKMTPSTDADMQAPPSYDIVMASSGPFVPGGASKADNVKVPYQGPSSGTAGPASQTPAMPATTVYNYYNPVTHEHVASLLPPDHPQMICLQRGGHVPHTRYGVLDHCTQFLIPQFTVVIHLVMLLSLLIYQSAVRTFIRQVSVTYERIPHNPTESEGDKLVNPGTARANLAPSLAAPEGTQADDWAAKHRHQTVLQQHCAYFDPDHDGVVWPLDTFRGFYNLGFNLFLCAIAVVIIHSSFSYATSSSWVPDPFFRVSLNNIHKAKHGSDTGTFDNEGRFIPQKSVQRDSSMFEDLFSKYSGGKGGLNKWDIANVLKGQRVLLDPTGTFGAFFEWLSIYLLFWPEDGIIKKEDVRRVYDGSIFPELAARRSGKTKAD</sequence>
<dbReference type="InterPro" id="IPR007736">
    <property type="entry name" value="Caleosin-related"/>
</dbReference>
<dbReference type="PANTHER" id="PTHR31495">
    <property type="entry name" value="PEROXYGENASE 3-RELATED"/>
    <property type="match status" value="1"/>
</dbReference>
<gene>
    <name evidence="3" type="ORF">WOLCODRAFT_144618</name>
</gene>
<dbReference type="AlphaFoldDB" id="A0A2H3JN78"/>
<protein>
    <submittedName>
        <fullName evidence="3">Caleosin-domain-containing protein</fullName>
    </submittedName>
</protein>
<evidence type="ECO:0000256" key="2">
    <source>
        <dbReference type="SAM" id="Phobius"/>
    </source>
</evidence>
<evidence type="ECO:0000313" key="3">
    <source>
        <dbReference type="EMBL" id="PCH43636.1"/>
    </source>
</evidence>